<keyword evidence="2" id="KW-1185">Reference proteome</keyword>
<dbReference type="Gene3D" id="3.40.30.10">
    <property type="entry name" value="Glutaredoxin"/>
    <property type="match status" value="1"/>
</dbReference>
<dbReference type="Proteomes" id="UP000501387">
    <property type="component" value="Chromosome"/>
</dbReference>
<dbReference type="AlphaFoldDB" id="A0A6G8FL70"/>
<evidence type="ECO:0000313" key="1">
    <source>
        <dbReference type="EMBL" id="QIM17115.1"/>
    </source>
</evidence>
<dbReference type="KEGG" id="lins:G7067_12985"/>
<gene>
    <name evidence="1" type="ORF">G7067_12985</name>
</gene>
<evidence type="ECO:0000313" key="2">
    <source>
        <dbReference type="Proteomes" id="UP000501387"/>
    </source>
</evidence>
<reference evidence="1 2" key="1">
    <citation type="submission" date="2020-03" db="EMBL/GenBank/DDBJ databases">
        <title>Leucobacter sp. nov., isolated from beetles.</title>
        <authorList>
            <person name="Hyun D.-W."/>
            <person name="Bae J.-W."/>
        </authorList>
    </citation>
    <scope>NUCLEOTIDE SEQUENCE [LARGE SCALE GENOMIC DNA]</scope>
    <source>
        <strain evidence="1 2">HDW9B</strain>
    </source>
</reference>
<accession>A0A6G8FL70</accession>
<protein>
    <submittedName>
        <fullName evidence="1">Uncharacterized protein</fullName>
    </submittedName>
</protein>
<dbReference type="RefSeq" id="WP_166325168.1">
    <property type="nucleotide sequence ID" value="NZ_CP049934.1"/>
</dbReference>
<dbReference type="EMBL" id="CP049934">
    <property type="protein sequence ID" value="QIM17115.1"/>
    <property type="molecule type" value="Genomic_DNA"/>
</dbReference>
<name>A0A6G8FL70_9MICO</name>
<proteinExistence type="predicted"/>
<organism evidence="1 2">
    <name type="scientific">Leucobacter insecticola</name>
    <dbReference type="NCBI Taxonomy" id="2714934"/>
    <lineage>
        <taxon>Bacteria</taxon>
        <taxon>Bacillati</taxon>
        <taxon>Actinomycetota</taxon>
        <taxon>Actinomycetes</taxon>
        <taxon>Micrococcales</taxon>
        <taxon>Microbacteriaceae</taxon>
        <taxon>Leucobacter</taxon>
    </lineage>
</organism>
<sequence length="115" mass="12500">MDTQPEYAWDAHKTLLDPDFQPEEGTGAYTNEELIAALPGLNDATRSCITEERYQPFALELTKWVFANPVPFAKDPKLAVEGTPMAVVNGVPYAGDLADGAAFRAFLKAQGIALQ</sequence>